<protein>
    <submittedName>
        <fullName evidence="1">Uncharacterized protein</fullName>
    </submittedName>
</protein>
<evidence type="ECO:0000313" key="1">
    <source>
        <dbReference type="EMBL" id="KAF8773381.1"/>
    </source>
</evidence>
<gene>
    <name evidence="1" type="ORF">HNY73_016051</name>
</gene>
<evidence type="ECO:0000313" key="2">
    <source>
        <dbReference type="Proteomes" id="UP000807504"/>
    </source>
</evidence>
<reference evidence="1" key="1">
    <citation type="journal article" date="2020" name="bioRxiv">
        <title>Chromosome-level reference genome of the European wasp spider Argiope bruennichi: a resource for studies on range expansion and evolutionary adaptation.</title>
        <authorList>
            <person name="Sheffer M.M."/>
            <person name="Hoppe A."/>
            <person name="Krehenwinkel H."/>
            <person name="Uhl G."/>
            <person name="Kuss A.W."/>
            <person name="Jensen L."/>
            <person name="Jensen C."/>
            <person name="Gillespie R.G."/>
            <person name="Hoff K.J."/>
            <person name="Prost S."/>
        </authorList>
    </citation>
    <scope>NUCLEOTIDE SEQUENCE</scope>
</reference>
<dbReference type="Proteomes" id="UP000807504">
    <property type="component" value="Unassembled WGS sequence"/>
</dbReference>
<organism evidence="1 2">
    <name type="scientific">Argiope bruennichi</name>
    <name type="common">Wasp spider</name>
    <name type="synonym">Aranea bruennichi</name>
    <dbReference type="NCBI Taxonomy" id="94029"/>
    <lineage>
        <taxon>Eukaryota</taxon>
        <taxon>Metazoa</taxon>
        <taxon>Ecdysozoa</taxon>
        <taxon>Arthropoda</taxon>
        <taxon>Chelicerata</taxon>
        <taxon>Arachnida</taxon>
        <taxon>Araneae</taxon>
        <taxon>Araneomorphae</taxon>
        <taxon>Entelegynae</taxon>
        <taxon>Araneoidea</taxon>
        <taxon>Araneidae</taxon>
        <taxon>Argiope</taxon>
    </lineage>
</organism>
<name>A0A8T0EIN4_ARGBR</name>
<comment type="caution">
    <text evidence="1">The sequence shown here is derived from an EMBL/GenBank/DDBJ whole genome shotgun (WGS) entry which is preliminary data.</text>
</comment>
<keyword evidence="2" id="KW-1185">Reference proteome</keyword>
<accession>A0A8T0EIN4</accession>
<dbReference type="AlphaFoldDB" id="A0A8T0EIN4"/>
<dbReference type="EMBL" id="JABXBU010002227">
    <property type="protein sequence ID" value="KAF8773381.1"/>
    <property type="molecule type" value="Genomic_DNA"/>
</dbReference>
<proteinExistence type="predicted"/>
<reference evidence="1" key="2">
    <citation type="submission" date="2020-06" db="EMBL/GenBank/DDBJ databases">
        <authorList>
            <person name="Sheffer M."/>
        </authorList>
    </citation>
    <scope>NUCLEOTIDE SEQUENCE</scope>
</reference>
<sequence length="188" mass="21051">MPEDSRNESTHLQVPEPHFIPGLANLKFASFTARYTGFCPNLSEQIGVSYAWATYAVLSKDPRLGKRLAPIKAPQDKYKAHSSQGQGSGNPSTGIDAFREWYFSIIPAQIPPNRLFGSSTQSPEQITPSRLYWPEHKKVTSGDIPFGVGCIMIGDFIACAGEVQKIMRDFFEYQLMATQKKMTNKIRM</sequence>